<proteinExistence type="predicted"/>
<dbReference type="GO" id="GO:0001786">
    <property type="term" value="F:phosphatidylserine binding"/>
    <property type="evidence" value="ECO:0007669"/>
    <property type="project" value="TreeGrafter"/>
</dbReference>
<name>A0A6G0ZQ47_APHCR</name>
<dbReference type="SUPFAM" id="SSF49562">
    <property type="entry name" value="C2 domain (Calcium/lipid-binding domain, CaLB)"/>
    <property type="match status" value="2"/>
</dbReference>
<dbReference type="SMART" id="SM00239">
    <property type="entry name" value="C2"/>
    <property type="match status" value="2"/>
</dbReference>
<evidence type="ECO:0000313" key="6">
    <source>
        <dbReference type="Proteomes" id="UP000478052"/>
    </source>
</evidence>
<keyword evidence="1" id="KW-0677">Repeat</keyword>
<feature type="domain" description="C2" evidence="4">
    <location>
        <begin position="342"/>
        <end position="479"/>
    </location>
</feature>
<dbReference type="Pfam" id="PF00168">
    <property type="entry name" value="C2"/>
    <property type="match status" value="2"/>
</dbReference>
<evidence type="ECO:0000313" key="5">
    <source>
        <dbReference type="EMBL" id="KAF0773043.1"/>
    </source>
</evidence>
<dbReference type="OrthoDB" id="67700at2759"/>
<evidence type="ECO:0000256" key="3">
    <source>
        <dbReference type="SAM" id="Phobius"/>
    </source>
</evidence>
<reference evidence="5 6" key="1">
    <citation type="submission" date="2019-08" db="EMBL/GenBank/DDBJ databases">
        <title>Whole genome of Aphis craccivora.</title>
        <authorList>
            <person name="Voronova N.V."/>
            <person name="Shulinski R.S."/>
            <person name="Bandarenka Y.V."/>
            <person name="Zhorov D.G."/>
            <person name="Warner D."/>
        </authorList>
    </citation>
    <scope>NUCLEOTIDE SEQUENCE [LARGE SCALE GENOMIC DNA]</scope>
    <source>
        <strain evidence="5">180601</strain>
        <tissue evidence="5">Whole Body</tissue>
    </source>
</reference>
<dbReference type="PANTHER" id="PTHR10024">
    <property type="entry name" value="SYNAPTOTAGMIN"/>
    <property type="match status" value="1"/>
</dbReference>
<dbReference type="PROSITE" id="PS50004">
    <property type="entry name" value="C2"/>
    <property type="match status" value="2"/>
</dbReference>
<dbReference type="EMBL" id="VUJU01000103">
    <property type="protein sequence ID" value="KAF0773043.1"/>
    <property type="molecule type" value="Genomic_DNA"/>
</dbReference>
<feature type="transmembrane region" description="Helical" evidence="3">
    <location>
        <begin position="41"/>
        <end position="63"/>
    </location>
</feature>
<dbReference type="GO" id="GO:0005886">
    <property type="term" value="C:plasma membrane"/>
    <property type="evidence" value="ECO:0007669"/>
    <property type="project" value="TreeGrafter"/>
</dbReference>
<sequence length="483" mass="54641">MKKNRKGASIIPSINLRKQIRFASNLISVKETRPNYGTTEILYTGGCAVMVLGLLIAACHICAKKKLLWFKNKSKLPTAASEPHLAFYHRKPTTAVKAVKNPAGSHYLKKSPSPTGSKTPVGDGSISPAGSEKTSRHSPTISPTCEQKTVQPPTQTLSVVHENEIDNKLSSKNNQQQIETGPNDTPGKMGVLFFKLRYKKDKKVLLVNINKCMDLTSKEKNSGTSDPYVKLQLLPDKEHKVKTRVLRKTRNPVYDEDFTFFGIQTNKLQSMTLHFAILSFDRYSRDSLIGEVFFTLNEKDVLESIEKEQISIQKDIILRSVKLTIKRNKKSGSFRKQSQIANRGELLVSLCWQPATRRVTVVVLKARNLPKMDLTGLADPFVKINFLVDGTRISKKRTHMKKRTLNPVYNESFVFDLPSTVVDLHNVCIEFCVFDHDRVTKNEIIGRVLMGHPDNPSVTAERHWKEVMNAPRRQIADWHKLVV</sequence>
<dbReference type="InterPro" id="IPR035892">
    <property type="entry name" value="C2_domain_sf"/>
</dbReference>
<dbReference type="GO" id="GO:0030276">
    <property type="term" value="F:clathrin binding"/>
    <property type="evidence" value="ECO:0007669"/>
    <property type="project" value="TreeGrafter"/>
</dbReference>
<evidence type="ECO:0000259" key="4">
    <source>
        <dbReference type="PROSITE" id="PS50004"/>
    </source>
</evidence>
<gene>
    <name evidence="5" type="ORF">FWK35_00001248</name>
</gene>
<feature type="domain" description="C2" evidence="4">
    <location>
        <begin position="188"/>
        <end position="311"/>
    </location>
</feature>
<dbReference type="AlphaFoldDB" id="A0A6G0ZQ47"/>
<dbReference type="PRINTS" id="PR00399">
    <property type="entry name" value="SYNAPTOTAGMN"/>
</dbReference>
<accession>A0A6G0ZQ47</accession>
<dbReference type="GO" id="GO:0048791">
    <property type="term" value="P:calcium ion-regulated exocytosis of neurotransmitter"/>
    <property type="evidence" value="ECO:0007669"/>
    <property type="project" value="TreeGrafter"/>
</dbReference>
<dbReference type="Proteomes" id="UP000478052">
    <property type="component" value="Unassembled WGS sequence"/>
</dbReference>
<evidence type="ECO:0000256" key="2">
    <source>
        <dbReference type="SAM" id="MobiDB-lite"/>
    </source>
</evidence>
<feature type="compositionally biased region" description="Polar residues" evidence="2">
    <location>
        <begin position="137"/>
        <end position="154"/>
    </location>
</feature>
<dbReference type="GO" id="GO:0005544">
    <property type="term" value="F:calcium-dependent phospholipid binding"/>
    <property type="evidence" value="ECO:0007669"/>
    <property type="project" value="TreeGrafter"/>
</dbReference>
<dbReference type="InterPro" id="IPR001565">
    <property type="entry name" value="Synaptotagmin"/>
</dbReference>
<keyword evidence="3" id="KW-1133">Transmembrane helix</keyword>
<dbReference type="GO" id="GO:0005509">
    <property type="term" value="F:calcium ion binding"/>
    <property type="evidence" value="ECO:0007669"/>
    <property type="project" value="TreeGrafter"/>
</dbReference>
<keyword evidence="6" id="KW-1185">Reference proteome</keyword>
<keyword evidence="3" id="KW-0472">Membrane</keyword>
<evidence type="ECO:0000256" key="1">
    <source>
        <dbReference type="ARBA" id="ARBA00022737"/>
    </source>
</evidence>
<dbReference type="FunFam" id="2.60.40.150:FF:000039">
    <property type="entry name" value="Synaptotagmin 11"/>
    <property type="match status" value="1"/>
</dbReference>
<dbReference type="CDD" id="cd08388">
    <property type="entry name" value="C2A_Synaptotagmin-4-11"/>
    <property type="match status" value="1"/>
</dbReference>
<organism evidence="5 6">
    <name type="scientific">Aphis craccivora</name>
    <name type="common">Cowpea aphid</name>
    <dbReference type="NCBI Taxonomy" id="307492"/>
    <lineage>
        <taxon>Eukaryota</taxon>
        <taxon>Metazoa</taxon>
        <taxon>Ecdysozoa</taxon>
        <taxon>Arthropoda</taxon>
        <taxon>Hexapoda</taxon>
        <taxon>Insecta</taxon>
        <taxon>Pterygota</taxon>
        <taxon>Neoptera</taxon>
        <taxon>Paraneoptera</taxon>
        <taxon>Hemiptera</taxon>
        <taxon>Sternorrhyncha</taxon>
        <taxon>Aphidomorpha</taxon>
        <taxon>Aphidoidea</taxon>
        <taxon>Aphididae</taxon>
        <taxon>Aphidini</taxon>
        <taxon>Aphis</taxon>
        <taxon>Aphis</taxon>
    </lineage>
</organism>
<dbReference type="CDD" id="cd08404">
    <property type="entry name" value="C2B_Synaptotagmin-4"/>
    <property type="match status" value="1"/>
</dbReference>
<dbReference type="PANTHER" id="PTHR10024:SF369">
    <property type="entry name" value="FI18813P1"/>
    <property type="match status" value="1"/>
</dbReference>
<dbReference type="GO" id="GO:0006906">
    <property type="term" value="P:vesicle fusion"/>
    <property type="evidence" value="ECO:0007669"/>
    <property type="project" value="TreeGrafter"/>
</dbReference>
<dbReference type="GO" id="GO:0098793">
    <property type="term" value="C:presynapse"/>
    <property type="evidence" value="ECO:0007669"/>
    <property type="project" value="GOC"/>
</dbReference>
<dbReference type="InterPro" id="IPR000008">
    <property type="entry name" value="C2_dom"/>
</dbReference>
<dbReference type="FunFam" id="2.60.40.150:FF:000181">
    <property type="entry name" value="Synaptotagmin 4"/>
    <property type="match status" value="1"/>
</dbReference>
<dbReference type="GO" id="GO:0070382">
    <property type="term" value="C:exocytic vesicle"/>
    <property type="evidence" value="ECO:0007669"/>
    <property type="project" value="TreeGrafter"/>
</dbReference>
<keyword evidence="3" id="KW-0812">Transmembrane</keyword>
<dbReference type="GO" id="GO:0030424">
    <property type="term" value="C:axon"/>
    <property type="evidence" value="ECO:0007669"/>
    <property type="project" value="TreeGrafter"/>
</dbReference>
<feature type="region of interest" description="Disordered" evidence="2">
    <location>
        <begin position="101"/>
        <end position="154"/>
    </location>
</feature>
<comment type="caution">
    <text evidence="5">The sequence shown here is derived from an EMBL/GenBank/DDBJ whole genome shotgun (WGS) entry which is preliminary data.</text>
</comment>
<dbReference type="Gene3D" id="2.60.40.150">
    <property type="entry name" value="C2 domain"/>
    <property type="match status" value="2"/>
</dbReference>
<protein>
    <submittedName>
        <fullName evidence="5">Synaptotagmin-4-like isoform X1</fullName>
    </submittedName>
</protein>
<dbReference type="GO" id="GO:0000149">
    <property type="term" value="F:SNARE binding"/>
    <property type="evidence" value="ECO:0007669"/>
    <property type="project" value="TreeGrafter"/>
</dbReference>